<dbReference type="Proteomes" id="UP000599024">
    <property type="component" value="Unassembled WGS sequence"/>
</dbReference>
<feature type="domain" description="Damage-control phosphatase ARMT1-like metal-binding" evidence="1">
    <location>
        <begin position="4"/>
        <end position="275"/>
    </location>
</feature>
<dbReference type="AlphaFoldDB" id="A0A8J6N7V0"/>
<dbReference type="PIRSF" id="PIRSF006593">
    <property type="entry name" value="UCP006593"/>
    <property type="match status" value="1"/>
</dbReference>
<evidence type="ECO:0000313" key="2">
    <source>
        <dbReference type="EMBL" id="MBC8208319.1"/>
    </source>
</evidence>
<dbReference type="SUPFAM" id="SSF111321">
    <property type="entry name" value="AF1104-like"/>
    <property type="match status" value="1"/>
</dbReference>
<gene>
    <name evidence="2" type="ORF">H8E79_04020</name>
</gene>
<dbReference type="Pfam" id="PF01937">
    <property type="entry name" value="ARMT1-like_dom"/>
    <property type="match status" value="1"/>
</dbReference>
<sequence length="301" mass="32405">MKTALDCLPCFLNQALRAGRISTADPEVQLMILHEAASLIQKMDMNRTPPENSVDFYAMIARLSRNPDPYLELKNQSNDQALAVLPALQKEIRAADSPLALAFRLAIGGNIIDYGALKKFDIGAALAVCREVPLVIDHIQALLGVVEGLPPSAKVLYLADNCGEIVYDSLVVELLSDRGLDVIVAVKGAPIINDALISDASHCGMDRHARIISNGTACPGTPLTRCSSELQECFWSADLVISKGQGNFETLSEVDRQIFFLLTVKCPVVGAHLAEMAGVVPSRLSGDGELVLYDHSGNKNL</sequence>
<dbReference type="Gene3D" id="3.40.50.10880">
    <property type="entry name" value="Uncharacterised protein PF01937, DUF89, domain 3"/>
    <property type="match status" value="1"/>
</dbReference>
<proteinExistence type="predicted"/>
<accession>A0A8J6N7V0</accession>
<name>A0A8J6N7V0_9BACT</name>
<dbReference type="Gene3D" id="1.10.285.20">
    <property type="entry name" value="Uncharacterised protein PF01937, DUF89, domain 2"/>
    <property type="match status" value="1"/>
</dbReference>
<dbReference type="InterPro" id="IPR014444">
    <property type="entry name" value="PH1575-like"/>
</dbReference>
<dbReference type="InterPro" id="IPR002791">
    <property type="entry name" value="ARMT1-like_metal-bd"/>
</dbReference>
<comment type="caution">
    <text evidence="2">The sequence shown here is derived from an EMBL/GenBank/DDBJ whole genome shotgun (WGS) entry which is preliminary data.</text>
</comment>
<organism evidence="2 3">
    <name type="scientific">Candidatus Desulfatifera sulfidica</name>
    <dbReference type="NCBI Taxonomy" id="2841691"/>
    <lineage>
        <taxon>Bacteria</taxon>
        <taxon>Pseudomonadati</taxon>
        <taxon>Thermodesulfobacteriota</taxon>
        <taxon>Desulfobulbia</taxon>
        <taxon>Desulfobulbales</taxon>
        <taxon>Desulfobulbaceae</taxon>
        <taxon>Candidatus Desulfatifera</taxon>
    </lineage>
</organism>
<dbReference type="EMBL" id="JACNLK010000033">
    <property type="protein sequence ID" value="MBC8208319.1"/>
    <property type="molecule type" value="Genomic_DNA"/>
</dbReference>
<protein>
    <submittedName>
        <fullName evidence="2">DUF89 family protein</fullName>
    </submittedName>
</protein>
<evidence type="ECO:0000259" key="1">
    <source>
        <dbReference type="Pfam" id="PF01937"/>
    </source>
</evidence>
<reference evidence="2 3" key="1">
    <citation type="submission" date="2020-08" db="EMBL/GenBank/DDBJ databases">
        <title>Bridging the membrane lipid divide: bacteria of the FCB group superphylum have the potential to synthesize archaeal ether lipids.</title>
        <authorList>
            <person name="Villanueva L."/>
            <person name="Von Meijenfeldt F.A.B."/>
            <person name="Westbye A.B."/>
            <person name="Yadav S."/>
            <person name="Hopmans E.C."/>
            <person name="Dutilh B.E."/>
            <person name="Sinninghe Damste J.S."/>
        </authorList>
    </citation>
    <scope>NUCLEOTIDE SEQUENCE [LARGE SCALE GENOMIC DNA]</scope>
    <source>
        <strain evidence="2">NIOZ-UU81</strain>
    </source>
</reference>
<dbReference type="InterPro" id="IPR036075">
    <property type="entry name" value="ARMT-1-like_metal-bd_sf"/>
</dbReference>
<evidence type="ECO:0000313" key="3">
    <source>
        <dbReference type="Proteomes" id="UP000599024"/>
    </source>
</evidence>